<dbReference type="EMBL" id="ANIY01000204">
    <property type="protein sequence ID" value="ETP53989.1"/>
    <property type="molecule type" value="Genomic_DNA"/>
</dbReference>
<sequence length="208" mass="23245">MASLGDDQAAAELLDEVDAELREQAAEESANVFVSIKDLPHFAKTMDTGPGVLVSVIIDTRVTLVDGFMQPHWKSYNRKLSAKDPFRKDTRVVKITVWDPRVRSVTRPRFQLGTIYELKKIQALKFYHDVLQGSLQAVGPNDPWVIRAYGDFEAVKRARTEEVTPLTNEGDEDEEEKEEEQMEGSTLSLQDCKGGEEGEVGVLGMGTM</sequence>
<name>W3A641_PHYNI</name>
<dbReference type="OrthoDB" id="111018at2759"/>
<comment type="caution">
    <text evidence="2">The sequence shown here is derived from an EMBL/GenBank/DDBJ whole genome shotgun (WGS) entry which is preliminary data.</text>
</comment>
<organism evidence="2 3">
    <name type="scientific">Phytophthora nicotianae P10297</name>
    <dbReference type="NCBI Taxonomy" id="1317064"/>
    <lineage>
        <taxon>Eukaryota</taxon>
        <taxon>Sar</taxon>
        <taxon>Stramenopiles</taxon>
        <taxon>Oomycota</taxon>
        <taxon>Peronosporomycetes</taxon>
        <taxon>Peronosporales</taxon>
        <taxon>Peronosporaceae</taxon>
        <taxon>Phytophthora</taxon>
    </lineage>
</organism>
<feature type="compositionally biased region" description="Acidic residues" evidence="1">
    <location>
        <begin position="169"/>
        <end position="182"/>
    </location>
</feature>
<evidence type="ECO:0000313" key="2">
    <source>
        <dbReference type="EMBL" id="ETP53989.1"/>
    </source>
</evidence>
<proteinExistence type="predicted"/>
<accession>W3A641</accession>
<protein>
    <submittedName>
        <fullName evidence="2">Uncharacterized protein</fullName>
    </submittedName>
</protein>
<dbReference type="AlphaFoldDB" id="W3A641"/>
<gene>
    <name evidence="2" type="ORF">F442_01170</name>
</gene>
<evidence type="ECO:0000256" key="1">
    <source>
        <dbReference type="SAM" id="MobiDB-lite"/>
    </source>
</evidence>
<dbReference type="Proteomes" id="UP000018948">
    <property type="component" value="Unassembled WGS sequence"/>
</dbReference>
<reference evidence="2 3" key="1">
    <citation type="submission" date="2013-11" db="EMBL/GenBank/DDBJ databases">
        <title>The Genome Sequence of Phytophthora parasitica P10297.</title>
        <authorList>
            <consortium name="The Broad Institute Genomics Platform"/>
            <person name="Russ C."/>
            <person name="Tyler B."/>
            <person name="Panabieres F."/>
            <person name="Shan W."/>
            <person name="Tripathy S."/>
            <person name="Grunwald N."/>
            <person name="Machado M."/>
            <person name="Johnson C.S."/>
            <person name="Walker B."/>
            <person name="Young S.K."/>
            <person name="Zeng Q."/>
            <person name="Gargeya S."/>
            <person name="Fitzgerald M."/>
            <person name="Haas B."/>
            <person name="Abouelleil A."/>
            <person name="Allen A.W."/>
            <person name="Alvarado L."/>
            <person name="Arachchi H.M."/>
            <person name="Berlin A.M."/>
            <person name="Chapman S.B."/>
            <person name="Gainer-Dewar J."/>
            <person name="Goldberg J."/>
            <person name="Griggs A."/>
            <person name="Gujja S."/>
            <person name="Hansen M."/>
            <person name="Howarth C."/>
            <person name="Imamovic A."/>
            <person name="Ireland A."/>
            <person name="Larimer J."/>
            <person name="McCowan C."/>
            <person name="Murphy C."/>
            <person name="Pearson M."/>
            <person name="Poon T.W."/>
            <person name="Priest M."/>
            <person name="Roberts A."/>
            <person name="Saif S."/>
            <person name="Shea T."/>
            <person name="Sisk P."/>
            <person name="Sykes S."/>
            <person name="Wortman J."/>
            <person name="Nusbaum C."/>
            <person name="Birren B."/>
        </authorList>
    </citation>
    <scope>NUCLEOTIDE SEQUENCE [LARGE SCALE GENOMIC DNA]</scope>
    <source>
        <strain evidence="2 3">P10297</strain>
    </source>
</reference>
<evidence type="ECO:0000313" key="3">
    <source>
        <dbReference type="Proteomes" id="UP000018948"/>
    </source>
</evidence>
<feature type="region of interest" description="Disordered" evidence="1">
    <location>
        <begin position="160"/>
        <end position="208"/>
    </location>
</feature>